<gene>
    <name evidence="2" type="ORF">CEXT_477381</name>
</gene>
<feature type="region of interest" description="Disordered" evidence="1">
    <location>
        <begin position="70"/>
        <end position="96"/>
    </location>
</feature>
<protein>
    <submittedName>
        <fullName evidence="2">Uncharacterized protein</fullName>
    </submittedName>
</protein>
<dbReference type="EMBL" id="BPLR01000358">
    <property type="protein sequence ID" value="GIY94150.1"/>
    <property type="molecule type" value="Genomic_DNA"/>
</dbReference>
<name>A0AAV4XGJ3_CAEEX</name>
<comment type="caution">
    <text evidence="2">The sequence shown here is derived from an EMBL/GenBank/DDBJ whole genome shotgun (WGS) entry which is preliminary data.</text>
</comment>
<evidence type="ECO:0000256" key="1">
    <source>
        <dbReference type="SAM" id="MobiDB-lite"/>
    </source>
</evidence>
<dbReference type="AlphaFoldDB" id="A0AAV4XGJ3"/>
<organism evidence="2 3">
    <name type="scientific">Caerostris extrusa</name>
    <name type="common">Bark spider</name>
    <name type="synonym">Caerostris bankana</name>
    <dbReference type="NCBI Taxonomy" id="172846"/>
    <lineage>
        <taxon>Eukaryota</taxon>
        <taxon>Metazoa</taxon>
        <taxon>Ecdysozoa</taxon>
        <taxon>Arthropoda</taxon>
        <taxon>Chelicerata</taxon>
        <taxon>Arachnida</taxon>
        <taxon>Araneae</taxon>
        <taxon>Araneomorphae</taxon>
        <taxon>Entelegynae</taxon>
        <taxon>Araneoidea</taxon>
        <taxon>Araneidae</taxon>
        <taxon>Caerostris</taxon>
    </lineage>
</organism>
<sequence>MSKEYIFASFRFPCRSKEIPYHQQAEKVTLSKKGTGKKRTMKEFCHQKCSLRTFTSDSCKEMLHVGNSYLQDGQAKGKGKEGKKKSEGAPRVYRWQ</sequence>
<reference evidence="2 3" key="1">
    <citation type="submission" date="2021-06" db="EMBL/GenBank/DDBJ databases">
        <title>Caerostris extrusa draft genome.</title>
        <authorList>
            <person name="Kono N."/>
            <person name="Arakawa K."/>
        </authorList>
    </citation>
    <scope>NUCLEOTIDE SEQUENCE [LARGE SCALE GENOMIC DNA]</scope>
</reference>
<keyword evidence="3" id="KW-1185">Reference proteome</keyword>
<proteinExistence type="predicted"/>
<dbReference type="Proteomes" id="UP001054945">
    <property type="component" value="Unassembled WGS sequence"/>
</dbReference>
<accession>A0AAV4XGJ3</accession>
<evidence type="ECO:0000313" key="2">
    <source>
        <dbReference type="EMBL" id="GIY94150.1"/>
    </source>
</evidence>
<feature type="compositionally biased region" description="Basic and acidic residues" evidence="1">
    <location>
        <begin position="78"/>
        <end position="88"/>
    </location>
</feature>
<evidence type="ECO:0000313" key="3">
    <source>
        <dbReference type="Proteomes" id="UP001054945"/>
    </source>
</evidence>